<dbReference type="PROSITE" id="PS51318">
    <property type="entry name" value="TAT"/>
    <property type="match status" value="1"/>
</dbReference>
<dbReference type="Gene3D" id="3.40.190.10">
    <property type="entry name" value="Periplasmic binding protein-like II"/>
    <property type="match status" value="1"/>
</dbReference>
<dbReference type="Gene3D" id="3.40.190.150">
    <property type="entry name" value="Bordetella uptake gene, domain 1"/>
    <property type="match status" value="1"/>
</dbReference>
<dbReference type="RefSeq" id="WP_143948674.1">
    <property type="nucleotide sequence ID" value="NZ_BAABMB010000006.1"/>
</dbReference>
<dbReference type="EMBL" id="VLTJ01000025">
    <property type="protein sequence ID" value="TSH94200.1"/>
    <property type="molecule type" value="Genomic_DNA"/>
</dbReference>
<evidence type="ECO:0000313" key="4">
    <source>
        <dbReference type="Proteomes" id="UP000318405"/>
    </source>
</evidence>
<dbReference type="SUPFAM" id="SSF53850">
    <property type="entry name" value="Periplasmic binding protein-like II"/>
    <property type="match status" value="1"/>
</dbReference>
<proteinExistence type="inferred from homology"/>
<gene>
    <name evidence="3" type="ORF">FOZ76_12880</name>
</gene>
<organism evidence="3 4">
    <name type="scientific">Verticiella sediminum</name>
    <dbReference type="NCBI Taxonomy" id="1247510"/>
    <lineage>
        <taxon>Bacteria</taxon>
        <taxon>Pseudomonadati</taxon>
        <taxon>Pseudomonadota</taxon>
        <taxon>Betaproteobacteria</taxon>
        <taxon>Burkholderiales</taxon>
        <taxon>Alcaligenaceae</taxon>
        <taxon>Verticiella</taxon>
    </lineage>
</organism>
<feature type="chain" id="PRO_5021825600" evidence="2">
    <location>
        <begin position="32"/>
        <end position="332"/>
    </location>
</feature>
<dbReference type="Proteomes" id="UP000318405">
    <property type="component" value="Unassembled WGS sequence"/>
</dbReference>
<dbReference type="InterPro" id="IPR042100">
    <property type="entry name" value="Bug_dom1"/>
</dbReference>
<dbReference type="InterPro" id="IPR005064">
    <property type="entry name" value="BUG"/>
</dbReference>
<protein>
    <submittedName>
        <fullName evidence="3">Tripartite tricarboxylate transporter substrate binding protein</fullName>
    </submittedName>
</protein>
<keyword evidence="4" id="KW-1185">Reference proteome</keyword>
<sequence>MNDIQRRRQRRAVCMGMLALGLAASLPQAHAAGTDYPERPLSIIVPNPPGSATDTLARMVAEALNRAWGQPVVVENKPGAQGVIGVQTMKRAPADGYTLIISFSGLNSSNPWLQAQPAYHYKDDFTHIAPLVRAPSLLLVNVDSPYHSVDDLLHDTVSGNRHLTYGYGQATSQVMGSAYVHAADIAGAVGIPYRGQPQALTDLVGRQFDFMFADLSVAKPFVDAGKLRALAVSTGERVTLAPDVPTLDELGVRGYDLAAWVGLSGPAGMPPAIVTKISEVVRAAFRAEDVQARIRQLGFTSLDADPATFAAFVDSEYEKWGRAIKAAGIEPQ</sequence>
<dbReference type="AlphaFoldDB" id="A0A556AMT8"/>
<reference evidence="3 4" key="1">
    <citation type="submission" date="2019-07" db="EMBL/GenBank/DDBJ databases">
        <title>Qingshengfaniella alkalisoli gen. nov., sp. nov., isolated from saline soil.</title>
        <authorList>
            <person name="Xu L."/>
            <person name="Huang X.-X."/>
            <person name="Sun J.-Q."/>
        </authorList>
    </citation>
    <scope>NUCLEOTIDE SEQUENCE [LARGE SCALE GENOMIC DNA]</scope>
    <source>
        <strain evidence="3 4">DSM 27279</strain>
    </source>
</reference>
<evidence type="ECO:0000256" key="1">
    <source>
        <dbReference type="ARBA" id="ARBA00006987"/>
    </source>
</evidence>
<dbReference type="PANTHER" id="PTHR42928:SF5">
    <property type="entry name" value="BLR1237 PROTEIN"/>
    <property type="match status" value="1"/>
</dbReference>
<evidence type="ECO:0000256" key="2">
    <source>
        <dbReference type="SAM" id="SignalP"/>
    </source>
</evidence>
<accession>A0A556AMT8</accession>
<dbReference type="CDD" id="cd07012">
    <property type="entry name" value="PBP2_Bug_TTT"/>
    <property type="match status" value="1"/>
</dbReference>
<evidence type="ECO:0000313" key="3">
    <source>
        <dbReference type="EMBL" id="TSH94200.1"/>
    </source>
</evidence>
<comment type="similarity">
    <text evidence="1">Belongs to the UPF0065 (bug) family.</text>
</comment>
<dbReference type="PANTHER" id="PTHR42928">
    <property type="entry name" value="TRICARBOXYLATE-BINDING PROTEIN"/>
    <property type="match status" value="1"/>
</dbReference>
<keyword evidence="2" id="KW-0732">Signal</keyword>
<dbReference type="Pfam" id="PF03401">
    <property type="entry name" value="TctC"/>
    <property type="match status" value="1"/>
</dbReference>
<feature type="signal peptide" evidence="2">
    <location>
        <begin position="1"/>
        <end position="31"/>
    </location>
</feature>
<name>A0A556AMT8_9BURK</name>
<comment type="caution">
    <text evidence="3">The sequence shown here is derived from an EMBL/GenBank/DDBJ whole genome shotgun (WGS) entry which is preliminary data.</text>
</comment>
<dbReference type="PIRSF" id="PIRSF017082">
    <property type="entry name" value="YflP"/>
    <property type="match status" value="1"/>
</dbReference>
<dbReference type="InterPro" id="IPR006311">
    <property type="entry name" value="TAT_signal"/>
</dbReference>
<dbReference type="OrthoDB" id="8678477at2"/>